<gene>
    <name evidence="8" type="ORF">J2Z48_002173</name>
</gene>
<comment type="catalytic activity">
    <reaction evidence="7">
        <text>a 2'-deoxycytidine in DNA + S-adenosyl-L-methionine = a 5-methyl-2'-deoxycytidine in DNA + S-adenosyl-L-homocysteine + H(+)</text>
        <dbReference type="Rhea" id="RHEA:13681"/>
        <dbReference type="Rhea" id="RHEA-COMP:11369"/>
        <dbReference type="Rhea" id="RHEA-COMP:11370"/>
        <dbReference type="ChEBI" id="CHEBI:15378"/>
        <dbReference type="ChEBI" id="CHEBI:57856"/>
        <dbReference type="ChEBI" id="CHEBI:59789"/>
        <dbReference type="ChEBI" id="CHEBI:85452"/>
        <dbReference type="ChEBI" id="CHEBI:85454"/>
        <dbReference type="EC" id="2.1.1.37"/>
    </reaction>
</comment>
<keyword evidence="4" id="KW-0680">Restriction system</keyword>
<dbReference type="EC" id="2.1.1.37" evidence="7"/>
<dbReference type="PROSITE" id="PS00094">
    <property type="entry name" value="C5_MTASE_1"/>
    <property type="match status" value="1"/>
</dbReference>
<dbReference type="Proteomes" id="UP001238450">
    <property type="component" value="Unassembled WGS sequence"/>
</dbReference>
<dbReference type="NCBIfam" id="TIGR00675">
    <property type="entry name" value="dcm"/>
    <property type="match status" value="1"/>
</dbReference>
<sequence>MMRVLDLFSGIGGIALAAHWAEMETAAFCEIEPFCQKVLAKNFPDIPIYDDVRTITKEQLEMDGVIDDYRTIDLVAGGFPCQPFSLAGKREGENDSRHLWPEMFRVIREIQPRWVLGENVSGHITNGLDAVISDLESEGYTAWTFLLPAAIFGAPHERKRIFIVGHSNSQSKSQTNPAFNPIRSERKSWENTTGKSGGKVSRRYWQENKPPIRGMDDGLFSRLDKSRLISLGNAVVPQQIYPILKAIKEEAKC</sequence>
<dbReference type="PANTHER" id="PTHR46098:SF1">
    <property type="entry name" value="TRNA (CYTOSINE(38)-C(5))-METHYLTRANSFERASE"/>
    <property type="match status" value="1"/>
</dbReference>
<evidence type="ECO:0000256" key="2">
    <source>
        <dbReference type="ARBA" id="ARBA00022679"/>
    </source>
</evidence>
<comment type="caution">
    <text evidence="8">The sequence shown here is derived from an EMBL/GenBank/DDBJ whole genome shotgun (WGS) entry which is preliminary data.</text>
</comment>
<evidence type="ECO:0000256" key="4">
    <source>
        <dbReference type="ARBA" id="ARBA00022747"/>
    </source>
</evidence>
<dbReference type="Gene3D" id="3.40.50.150">
    <property type="entry name" value="Vaccinia Virus protein VP39"/>
    <property type="match status" value="1"/>
</dbReference>
<dbReference type="PANTHER" id="PTHR46098">
    <property type="entry name" value="TRNA (CYTOSINE(38)-C(5))-METHYLTRANSFERASE"/>
    <property type="match status" value="1"/>
</dbReference>
<accession>A0AAJ1TGB3</accession>
<dbReference type="GO" id="GO:0003886">
    <property type="term" value="F:DNA (cytosine-5-)-methyltransferase activity"/>
    <property type="evidence" value="ECO:0007669"/>
    <property type="project" value="UniProtKB-EC"/>
</dbReference>
<dbReference type="InterPro" id="IPR050750">
    <property type="entry name" value="C5-MTase"/>
</dbReference>
<name>A0AAJ1TGB3_9BACL</name>
<protein>
    <recommendedName>
        <fullName evidence="7">Cytosine-specific methyltransferase</fullName>
        <ecNumber evidence="7">2.1.1.37</ecNumber>
    </recommendedName>
</protein>
<dbReference type="Pfam" id="PF00145">
    <property type="entry name" value="DNA_methylase"/>
    <property type="match status" value="1"/>
</dbReference>
<keyword evidence="3 5" id="KW-0949">S-adenosyl-L-methionine</keyword>
<dbReference type="AlphaFoldDB" id="A0AAJ1TGB3"/>
<dbReference type="GO" id="GO:0009307">
    <property type="term" value="P:DNA restriction-modification system"/>
    <property type="evidence" value="ECO:0007669"/>
    <property type="project" value="UniProtKB-KW"/>
</dbReference>
<evidence type="ECO:0000313" key="9">
    <source>
        <dbReference type="Proteomes" id="UP001238450"/>
    </source>
</evidence>
<evidence type="ECO:0000256" key="3">
    <source>
        <dbReference type="ARBA" id="ARBA00022691"/>
    </source>
</evidence>
<organism evidence="8 9">
    <name type="scientific">Croceifilum oryzae</name>
    <dbReference type="NCBI Taxonomy" id="1553429"/>
    <lineage>
        <taxon>Bacteria</taxon>
        <taxon>Bacillati</taxon>
        <taxon>Bacillota</taxon>
        <taxon>Bacilli</taxon>
        <taxon>Bacillales</taxon>
        <taxon>Thermoactinomycetaceae</taxon>
        <taxon>Croceifilum</taxon>
    </lineage>
</organism>
<proteinExistence type="inferred from homology"/>
<keyword evidence="2 5" id="KW-0808">Transferase</keyword>
<dbReference type="PRINTS" id="PR00105">
    <property type="entry name" value="C5METTRFRASE"/>
</dbReference>
<dbReference type="InterPro" id="IPR018117">
    <property type="entry name" value="C5_DNA_meth_AS"/>
</dbReference>
<dbReference type="EMBL" id="JAUSUV010000008">
    <property type="protein sequence ID" value="MDQ0417989.1"/>
    <property type="molecule type" value="Genomic_DNA"/>
</dbReference>
<evidence type="ECO:0000256" key="6">
    <source>
        <dbReference type="RuleBase" id="RU000416"/>
    </source>
</evidence>
<reference evidence="8 9" key="1">
    <citation type="submission" date="2023-07" db="EMBL/GenBank/DDBJ databases">
        <title>Genomic Encyclopedia of Type Strains, Phase IV (KMG-IV): sequencing the most valuable type-strain genomes for metagenomic binning, comparative biology and taxonomic classification.</title>
        <authorList>
            <person name="Goeker M."/>
        </authorList>
    </citation>
    <scope>NUCLEOTIDE SEQUENCE [LARGE SCALE GENOMIC DNA]</scope>
    <source>
        <strain evidence="8 9">DSM 46876</strain>
    </source>
</reference>
<evidence type="ECO:0000256" key="5">
    <source>
        <dbReference type="PROSITE-ProRule" id="PRU01016"/>
    </source>
</evidence>
<dbReference type="PROSITE" id="PS51679">
    <property type="entry name" value="SAM_MT_C5"/>
    <property type="match status" value="1"/>
</dbReference>
<evidence type="ECO:0000256" key="7">
    <source>
        <dbReference type="RuleBase" id="RU000417"/>
    </source>
</evidence>
<dbReference type="InterPro" id="IPR001525">
    <property type="entry name" value="C5_MeTfrase"/>
</dbReference>
<dbReference type="SUPFAM" id="SSF53335">
    <property type="entry name" value="S-adenosyl-L-methionine-dependent methyltransferases"/>
    <property type="match status" value="1"/>
</dbReference>
<keyword evidence="1 5" id="KW-0489">Methyltransferase</keyword>
<evidence type="ECO:0000313" key="8">
    <source>
        <dbReference type="EMBL" id="MDQ0417989.1"/>
    </source>
</evidence>
<evidence type="ECO:0000256" key="1">
    <source>
        <dbReference type="ARBA" id="ARBA00022603"/>
    </source>
</evidence>
<dbReference type="GO" id="GO:0032259">
    <property type="term" value="P:methylation"/>
    <property type="evidence" value="ECO:0007669"/>
    <property type="project" value="UniProtKB-KW"/>
</dbReference>
<comment type="similarity">
    <text evidence="5 6">Belongs to the class I-like SAM-binding methyltransferase superfamily. C5-methyltransferase family.</text>
</comment>
<keyword evidence="9" id="KW-1185">Reference proteome</keyword>
<feature type="active site" evidence="5">
    <location>
        <position position="81"/>
    </location>
</feature>
<dbReference type="InterPro" id="IPR029063">
    <property type="entry name" value="SAM-dependent_MTases_sf"/>
</dbReference>